<name>A0A2Z4IHM1_9BACT</name>
<evidence type="ECO:0000259" key="2">
    <source>
        <dbReference type="Pfam" id="PF02541"/>
    </source>
</evidence>
<dbReference type="Gene3D" id="1.10.3210.10">
    <property type="entry name" value="Hypothetical protein af1432"/>
    <property type="match status" value="1"/>
</dbReference>
<evidence type="ECO:0000313" key="4">
    <source>
        <dbReference type="EMBL" id="AWW30197.1"/>
    </source>
</evidence>
<dbReference type="EMBL" id="CP030041">
    <property type="protein sequence ID" value="AWW30197.1"/>
    <property type="molecule type" value="Genomic_DNA"/>
</dbReference>
<feature type="domain" description="Ppx/GppA phosphatase C-terminal" evidence="3">
    <location>
        <begin position="322"/>
        <end position="472"/>
    </location>
</feature>
<dbReference type="InterPro" id="IPR043129">
    <property type="entry name" value="ATPase_NBD"/>
</dbReference>
<feature type="domain" description="Ppx/GppA phosphatase N-terminal" evidence="2">
    <location>
        <begin position="16"/>
        <end position="307"/>
    </location>
</feature>
<dbReference type="OrthoDB" id="9814545at2"/>
<dbReference type="InterPro" id="IPR050273">
    <property type="entry name" value="GppA/Ppx_hydrolase"/>
</dbReference>
<protein>
    <submittedName>
        <fullName evidence="4">Ppx/GppA family phosphatase</fullName>
    </submittedName>
</protein>
<dbReference type="Gene3D" id="3.30.420.150">
    <property type="entry name" value="Exopolyphosphatase. Domain 2"/>
    <property type="match status" value="1"/>
</dbReference>
<dbReference type="InterPro" id="IPR003695">
    <property type="entry name" value="Ppx_GppA_N"/>
</dbReference>
<gene>
    <name evidence="4" type="ORF">DN752_08705</name>
</gene>
<keyword evidence="1" id="KW-0378">Hydrolase</keyword>
<reference evidence="4 5" key="1">
    <citation type="submission" date="2018-06" db="EMBL/GenBank/DDBJ databases">
        <title>Echinicola strongylocentroti sp. nov., isolated from a sea urchin Strongylocentrotus intermedius.</title>
        <authorList>
            <person name="Bae S.S."/>
        </authorList>
    </citation>
    <scope>NUCLEOTIDE SEQUENCE [LARGE SCALE GENOMIC DNA]</scope>
    <source>
        <strain evidence="4 5">MEBiC08714</strain>
    </source>
</reference>
<dbReference type="Proteomes" id="UP000248688">
    <property type="component" value="Chromosome"/>
</dbReference>
<dbReference type="RefSeq" id="WP_112783581.1">
    <property type="nucleotide sequence ID" value="NZ_CP030041.1"/>
</dbReference>
<dbReference type="Pfam" id="PF21447">
    <property type="entry name" value="Ppx-GppA_III"/>
    <property type="match status" value="1"/>
</dbReference>
<dbReference type="InterPro" id="IPR048950">
    <property type="entry name" value="Ppx_GppA_C"/>
</dbReference>
<organism evidence="4 5">
    <name type="scientific">Echinicola strongylocentroti</name>
    <dbReference type="NCBI Taxonomy" id="1795355"/>
    <lineage>
        <taxon>Bacteria</taxon>
        <taxon>Pseudomonadati</taxon>
        <taxon>Bacteroidota</taxon>
        <taxon>Cytophagia</taxon>
        <taxon>Cytophagales</taxon>
        <taxon>Cyclobacteriaceae</taxon>
        <taxon>Echinicola</taxon>
    </lineage>
</organism>
<dbReference type="KEGG" id="est:DN752_08705"/>
<dbReference type="PANTHER" id="PTHR30005:SF0">
    <property type="entry name" value="RETROGRADE REGULATION PROTEIN 2"/>
    <property type="match status" value="1"/>
</dbReference>
<dbReference type="CDD" id="cd24006">
    <property type="entry name" value="ASKHA_NBD_PPX_GppA"/>
    <property type="match status" value="1"/>
</dbReference>
<dbReference type="SUPFAM" id="SSF109604">
    <property type="entry name" value="HD-domain/PDEase-like"/>
    <property type="match status" value="1"/>
</dbReference>
<keyword evidence="5" id="KW-1185">Reference proteome</keyword>
<dbReference type="PANTHER" id="PTHR30005">
    <property type="entry name" value="EXOPOLYPHOSPHATASE"/>
    <property type="match status" value="1"/>
</dbReference>
<dbReference type="SUPFAM" id="SSF53067">
    <property type="entry name" value="Actin-like ATPase domain"/>
    <property type="match status" value="2"/>
</dbReference>
<dbReference type="Pfam" id="PF02541">
    <property type="entry name" value="Ppx-GppA"/>
    <property type="match status" value="1"/>
</dbReference>
<dbReference type="PIRSF" id="PIRSF001267">
    <property type="entry name" value="Pyrophosphatase_GppA_Ppx"/>
    <property type="match status" value="1"/>
</dbReference>
<accession>A0A2Z4IHM1</accession>
<proteinExistence type="predicted"/>
<evidence type="ECO:0000313" key="5">
    <source>
        <dbReference type="Proteomes" id="UP000248688"/>
    </source>
</evidence>
<dbReference type="GO" id="GO:0016462">
    <property type="term" value="F:pyrophosphatase activity"/>
    <property type="evidence" value="ECO:0007669"/>
    <property type="project" value="TreeGrafter"/>
</dbReference>
<evidence type="ECO:0000256" key="1">
    <source>
        <dbReference type="ARBA" id="ARBA00022801"/>
    </source>
</evidence>
<dbReference type="AlphaFoldDB" id="A0A2Z4IHM1"/>
<sequence length="515" mass="57384">MNLAAIDIGTNSIHLVIAEVTKHQTIKVLIDEKEMVKLGVGVFATNRLSKDAYDRGIEVIKRYVQLADQYGVEEIITAATSATREAKNGGEFLGKVAEETGLTPKVISGKEEARLIFLAVRRAIAFGDEKVLVLDIGGGSTEATVGDQEEIFFKKSIKLGVLRLLDMAGGKGTLENSDIGKLEEHINLAAEEVMKKAVEAGFTKVIGTSGTIRTLGEAAHLASKGSSITTVNAEVVSTKELEKLSKKLLEMTPEKREKVPGISANRVDAIHLGSLLLVRLLQMAKAKEITLCDASLREGLILGYLDSMGKKQTVLYPEKDLRFRSVMNLAVKYKSDVEQKKHISSLALALFDQLEPLHELDGYARDLLDFASFIFEVGHFIGYPKYHKHSRYIIEHSRLRGFTNEEITLLGVIVRYHRKSGPRKRHKRYKKLSKKQRKMIQVVAGILRIAIGLDKTKNQWVETLQCEISDAEIHILVVGEENPDLEIWDAMRNCFVLEDALDRKILVTSEHPVHQ</sequence>
<dbReference type="Gene3D" id="3.30.420.40">
    <property type="match status" value="1"/>
</dbReference>
<dbReference type="InterPro" id="IPR030673">
    <property type="entry name" value="PyroPPase_GppA_Ppx"/>
</dbReference>
<evidence type="ECO:0000259" key="3">
    <source>
        <dbReference type="Pfam" id="PF21447"/>
    </source>
</evidence>